<gene>
    <name evidence="6" type="ORF">ASPVEDRAFT_41303</name>
</gene>
<evidence type="ECO:0000256" key="2">
    <source>
        <dbReference type="ARBA" id="ARBA00023125"/>
    </source>
</evidence>
<dbReference type="SMART" id="SM00066">
    <property type="entry name" value="GAL4"/>
    <property type="match status" value="1"/>
</dbReference>
<keyword evidence="1" id="KW-0805">Transcription regulation</keyword>
<evidence type="ECO:0000256" key="4">
    <source>
        <dbReference type="ARBA" id="ARBA00023242"/>
    </source>
</evidence>
<dbReference type="OrthoDB" id="4491390at2759"/>
<reference evidence="7" key="1">
    <citation type="journal article" date="2017" name="Genome Biol.">
        <title>Comparative genomics reveals high biological diversity and specific adaptations in the industrially and medically important fungal genus Aspergillus.</title>
        <authorList>
            <person name="de Vries R.P."/>
            <person name="Riley R."/>
            <person name="Wiebenga A."/>
            <person name="Aguilar-Osorio G."/>
            <person name="Amillis S."/>
            <person name="Uchima C.A."/>
            <person name="Anderluh G."/>
            <person name="Asadollahi M."/>
            <person name="Askin M."/>
            <person name="Barry K."/>
            <person name="Battaglia E."/>
            <person name="Bayram O."/>
            <person name="Benocci T."/>
            <person name="Braus-Stromeyer S.A."/>
            <person name="Caldana C."/>
            <person name="Canovas D."/>
            <person name="Cerqueira G.C."/>
            <person name="Chen F."/>
            <person name="Chen W."/>
            <person name="Choi C."/>
            <person name="Clum A."/>
            <person name="Dos Santos R.A."/>
            <person name="Damasio A.R."/>
            <person name="Diallinas G."/>
            <person name="Emri T."/>
            <person name="Fekete E."/>
            <person name="Flipphi M."/>
            <person name="Freyberg S."/>
            <person name="Gallo A."/>
            <person name="Gournas C."/>
            <person name="Habgood R."/>
            <person name="Hainaut M."/>
            <person name="Harispe M.L."/>
            <person name="Henrissat B."/>
            <person name="Hilden K.S."/>
            <person name="Hope R."/>
            <person name="Hossain A."/>
            <person name="Karabika E."/>
            <person name="Karaffa L."/>
            <person name="Karanyi Z."/>
            <person name="Krasevec N."/>
            <person name="Kuo A."/>
            <person name="Kusch H."/>
            <person name="LaButti K."/>
            <person name="Lagendijk E.L."/>
            <person name="Lapidus A."/>
            <person name="Levasseur A."/>
            <person name="Lindquist E."/>
            <person name="Lipzen A."/>
            <person name="Logrieco A.F."/>
            <person name="MacCabe A."/>
            <person name="Maekelae M.R."/>
            <person name="Malavazi I."/>
            <person name="Melin P."/>
            <person name="Meyer V."/>
            <person name="Mielnichuk N."/>
            <person name="Miskei M."/>
            <person name="Molnar A.P."/>
            <person name="Mule G."/>
            <person name="Ngan C.Y."/>
            <person name="Orejas M."/>
            <person name="Orosz E."/>
            <person name="Ouedraogo J.P."/>
            <person name="Overkamp K.M."/>
            <person name="Park H.-S."/>
            <person name="Perrone G."/>
            <person name="Piumi F."/>
            <person name="Punt P.J."/>
            <person name="Ram A.F."/>
            <person name="Ramon A."/>
            <person name="Rauscher S."/>
            <person name="Record E."/>
            <person name="Riano-Pachon D.M."/>
            <person name="Robert V."/>
            <person name="Roehrig J."/>
            <person name="Ruller R."/>
            <person name="Salamov A."/>
            <person name="Salih N.S."/>
            <person name="Samson R.A."/>
            <person name="Sandor E."/>
            <person name="Sanguinetti M."/>
            <person name="Schuetze T."/>
            <person name="Sepcic K."/>
            <person name="Shelest E."/>
            <person name="Sherlock G."/>
            <person name="Sophianopoulou V."/>
            <person name="Squina F.M."/>
            <person name="Sun H."/>
            <person name="Susca A."/>
            <person name="Todd R.B."/>
            <person name="Tsang A."/>
            <person name="Unkles S.E."/>
            <person name="van de Wiele N."/>
            <person name="van Rossen-Uffink D."/>
            <person name="Oliveira J.V."/>
            <person name="Vesth T.C."/>
            <person name="Visser J."/>
            <person name="Yu J.-H."/>
            <person name="Zhou M."/>
            <person name="Andersen M.R."/>
            <person name="Archer D.B."/>
            <person name="Baker S.E."/>
            <person name="Benoit I."/>
            <person name="Brakhage A.A."/>
            <person name="Braus G.H."/>
            <person name="Fischer R."/>
            <person name="Frisvad J.C."/>
            <person name="Goldman G.H."/>
            <person name="Houbraken J."/>
            <person name="Oakley B."/>
            <person name="Pocsi I."/>
            <person name="Scazzocchio C."/>
            <person name="Seiboth B."/>
            <person name="vanKuyk P.A."/>
            <person name="Wortman J."/>
            <person name="Dyer P.S."/>
            <person name="Grigoriev I.V."/>
        </authorList>
    </citation>
    <scope>NUCLEOTIDE SEQUENCE [LARGE SCALE GENOMIC DNA]</scope>
    <source>
        <strain evidence="7">CBS 583.65</strain>
    </source>
</reference>
<keyword evidence="4" id="KW-0539">Nucleus</keyword>
<evidence type="ECO:0000313" key="7">
    <source>
        <dbReference type="Proteomes" id="UP000184073"/>
    </source>
</evidence>
<dbReference type="GO" id="GO:0000981">
    <property type="term" value="F:DNA-binding transcription factor activity, RNA polymerase II-specific"/>
    <property type="evidence" value="ECO:0007669"/>
    <property type="project" value="InterPro"/>
</dbReference>
<accession>A0A1L9PJL8</accession>
<dbReference type="VEuPathDB" id="FungiDB:ASPVEDRAFT_41303"/>
<dbReference type="Proteomes" id="UP000184073">
    <property type="component" value="Unassembled WGS sequence"/>
</dbReference>
<dbReference type="AlphaFoldDB" id="A0A1L9PJL8"/>
<dbReference type="Gene3D" id="4.10.240.10">
    <property type="entry name" value="Zn(2)-C6 fungal-type DNA-binding domain"/>
    <property type="match status" value="1"/>
</dbReference>
<sequence>MAGPPYSSIGCVSCRRRKVKCDLQKPECANCIKKGILCLGYDPNKNFLYHKLRPEITRHGTAKRPVCQLIWQLRPLSLPSNFNMCAEVRNQLFGAFMSRFFAPNKNVNGRDDSLYLLMAHFPTVAGESEVFDRSAMALVCSFLANDSNDRYLEHQGLEIYNSALNAMVCGLQHKSGVRIDMLYASILLHTRETLYSSDHALQCLFTHVKGGSALLKQHSHTDLDNIASSILKRQKWTIVSTKKIQIRSIPNFFPAYCILNTNYGSEEDWECLSKGRTASPLDEIFGLIADCASLQRDLAVSFCLLSPTRELAFQGLLQRCSELEKLQKDWCSRNNKDFFPSTNHESPEDDPESLRNLTLSPHEFGSLDIAKTYCLFWISSIVVKRVIYQIQKQLPGTPDPISILSSAREICRTVAFCMKPSTQMSVGHLALFGISQVSKGCIDCGHVEMFNWCQYIYSIIQSRGIGLAGRVSREDWAFWQLAENQTAFQSHINVNRASL</sequence>
<keyword evidence="3" id="KW-0804">Transcription</keyword>
<evidence type="ECO:0000256" key="1">
    <source>
        <dbReference type="ARBA" id="ARBA00023015"/>
    </source>
</evidence>
<dbReference type="InterPro" id="IPR001138">
    <property type="entry name" value="Zn2Cys6_DnaBD"/>
</dbReference>
<evidence type="ECO:0000259" key="5">
    <source>
        <dbReference type="PROSITE" id="PS50048"/>
    </source>
</evidence>
<name>A0A1L9PJL8_ASPVE</name>
<keyword evidence="2" id="KW-0238">DNA-binding</keyword>
<proteinExistence type="predicted"/>
<dbReference type="GeneID" id="63727826"/>
<dbReference type="RefSeq" id="XP_040667481.1">
    <property type="nucleotide sequence ID" value="XM_040812315.1"/>
</dbReference>
<evidence type="ECO:0000256" key="3">
    <source>
        <dbReference type="ARBA" id="ARBA00023163"/>
    </source>
</evidence>
<dbReference type="InterPro" id="IPR036864">
    <property type="entry name" value="Zn2-C6_fun-type_DNA-bd_sf"/>
</dbReference>
<dbReference type="PROSITE" id="PS00463">
    <property type="entry name" value="ZN2_CY6_FUNGAL_1"/>
    <property type="match status" value="1"/>
</dbReference>
<protein>
    <recommendedName>
        <fullName evidence="5">Zn(2)-C6 fungal-type domain-containing protein</fullName>
    </recommendedName>
</protein>
<dbReference type="PANTHER" id="PTHR38111:SF11">
    <property type="entry name" value="TRANSCRIPTION FACTOR DOMAIN-CONTAINING PROTEIN-RELATED"/>
    <property type="match status" value="1"/>
</dbReference>
<keyword evidence="7" id="KW-1185">Reference proteome</keyword>
<dbReference type="PROSITE" id="PS50048">
    <property type="entry name" value="ZN2_CY6_FUNGAL_2"/>
    <property type="match status" value="1"/>
</dbReference>
<dbReference type="Pfam" id="PF00172">
    <property type="entry name" value="Zn_clus"/>
    <property type="match status" value="1"/>
</dbReference>
<dbReference type="CDD" id="cd00067">
    <property type="entry name" value="GAL4"/>
    <property type="match status" value="1"/>
</dbReference>
<evidence type="ECO:0000313" key="6">
    <source>
        <dbReference type="EMBL" id="OJJ01719.1"/>
    </source>
</evidence>
<dbReference type="EMBL" id="KV878128">
    <property type="protein sequence ID" value="OJJ01719.1"/>
    <property type="molecule type" value="Genomic_DNA"/>
</dbReference>
<dbReference type="STRING" id="1036611.A0A1L9PJL8"/>
<feature type="domain" description="Zn(2)-C6 fungal-type" evidence="5">
    <location>
        <begin position="10"/>
        <end position="38"/>
    </location>
</feature>
<dbReference type="SUPFAM" id="SSF57701">
    <property type="entry name" value="Zn2/Cys6 DNA-binding domain"/>
    <property type="match status" value="1"/>
</dbReference>
<dbReference type="InterPro" id="IPR053178">
    <property type="entry name" value="Osmoadaptation_assoc"/>
</dbReference>
<dbReference type="GO" id="GO:0003677">
    <property type="term" value="F:DNA binding"/>
    <property type="evidence" value="ECO:0007669"/>
    <property type="project" value="UniProtKB-KW"/>
</dbReference>
<dbReference type="PANTHER" id="PTHR38111">
    <property type="entry name" value="ZN(2)-C6 FUNGAL-TYPE DOMAIN-CONTAINING PROTEIN-RELATED"/>
    <property type="match status" value="1"/>
</dbReference>
<organism evidence="6 7">
    <name type="scientific">Aspergillus versicolor CBS 583.65</name>
    <dbReference type="NCBI Taxonomy" id="1036611"/>
    <lineage>
        <taxon>Eukaryota</taxon>
        <taxon>Fungi</taxon>
        <taxon>Dikarya</taxon>
        <taxon>Ascomycota</taxon>
        <taxon>Pezizomycotina</taxon>
        <taxon>Eurotiomycetes</taxon>
        <taxon>Eurotiomycetidae</taxon>
        <taxon>Eurotiales</taxon>
        <taxon>Aspergillaceae</taxon>
        <taxon>Aspergillus</taxon>
        <taxon>Aspergillus subgen. Nidulantes</taxon>
    </lineage>
</organism>
<dbReference type="GO" id="GO:0008270">
    <property type="term" value="F:zinc ion binding"/>
    <property type="evidence" value="ECO:0007669"/>
    <property type="project" value="InterPro"/>
</dbReference>